<reference evidence="1" key="1">
    <citation type="submission" date="2020-03" db="EMBL/GenBank/DDBJ databases">
        <title>The deep terrestrial virosphere.</title>
        <authorList>
            <person name="Holmfeldt K."/>
            <person name="Nilsson E."/>
            <person name="Simone D."/>
            <person name="Lopez-Fernandez M."/>
            <person name="Wu X."/>
            <person name="de Brujin I."/>
            <person name="Lundin D."/>
            <person name="Andersson A."/>
            <person name="Bertilsson S."/>
            <person name="Dopson M."/>
        </authorList>
    </citation>
    <scope>NUCLEOTIDE SEQUENCE</scope>
    <source>
        <strain evidence="1">MM415B04118</strain>
    </source>
</reference>
<dbReference type="EMBL" id="MT143177">
    <property type="protein sequence ID" value="QJA93785.1"/>
    <property type="molecule type" value="Genomic_DNA"/>
</dbReference>
<gene>
    <name evidence="1" type="ORF">MM415B04118_0005</name>
</gene>
<accession>A0A6M3LLV7</accession>
<sequence>MGGNEGMKQQSKPATVNDLIQMKQELETKSNRVRTLEGKQSALLDRLNKEFDCKTLDEANKAKKNMEAELGKRDVALIADIDNLKAKYNWDFANV</sequence>
<dbReference type="AlphaFoldDB" id="A0A6M3LLV7"/>
<evidence type="ECO:0000313" key="1">
    <source>
        <dbReference type="EMBL" id="QJA93785.1"/>
    </source>
</evidence>
<protein>
    <submittedName>
        <fullName evidence="1">Uncharacterized protein</fullName>
    </submittedName>
</protein>
<proteinExistence type="predicted"/>
<organism evidence="1">
    <name type="scientific">viral metagenome</name>
    <dbReference type="NCBI Taxonomy" id="1070528"/>
    <lineage>
        <taxon>unclassified sequences</taxon>
        <taxon>metagenomes</taxon>
        <taxon>organismal metagenomes</taxon>
    </lineage>
</organism>
<name>A0A6M3LLV7_9ZZZZ</name>